<accession>A0A267F8P9</accession>
<gene>
    <name evidence="2" type="ORF">BOX15_Mlig013532g1</name>
</gene>
<feature type="non-terminal residue" evidence="2">
    <location>
        <position position="1"/>
    </location>
</feature>
<feature type="chain" id="PRO_5012695601" evidence="1">
    <location>
        <begin position="32"/>
        <end position="177"/>
    </location>
</feature>
<organism evidence="2 3">
    <name type="scientific">Macrostomum lignano</name>
    <dbReference type="NCBI Taxonomy" id="282301"/>
    <lineage>
        <taxon>Eukaryota</taxon>
        <taxon>Metazoa</taxon>
        <taxon>Spiralia</taxon>
        <taxon>Lophotrochozoa</taxon>
        <taxon>Platyhelminthes</taxon>
        <taxon>Rhabditophora</taxon>
        <taxon>Macrostomorpha</taxon>
        <taxon>Macrostomida</taxon>
        <taxon>Macrostomidae</taxon>
        <taxon>Macrostomum</taxon>
    </lineage>
</organism>
<evidence type="ECO:0000313" key="3">
    <source>
        <dbReference type="Proteomes" id="UP000215902"/>
    </source>
</evidence>
<dbReference type="Proteomes" id="UP000215902">
    <property type="component" value="Unassembled WGS sequence"/>
</dbReference>
<reference evidence="2 3" key="1">
    <citation type="submission" date="2017-06" db="EMBL/GenBank/DDBJ databases">
        <title>A platform for efficient transgenesis in Macrostomum lignano, a flatworm model organism for stem cell research.</title>
        <authorList>
            <person name="Berezikov E."/>
        </authorList>
    </citation>
    <scope>NUCLEOTIDE SEQUENCE [LARGE SCALE GENOMIC DNA]</scope>
    <source>
        <strain evidence="2">DV1</strain>
        <tissue evidence="2">Whole organism</tissue>
    </source>
</reference>
<dbReference type="EMBL" id="NIVC01001327">
    <property type="protein sequence ID" value="PAA69392.1"/>
    <property type="molecule type" value="Genomic_DNA"/>
</dbReference>
<evidence type="ECO:0000256" key="1">
    <source>
        <dbReference type="SAM" id="SignalP"/>
    </source>
</evidence>
<keyword evidence="1" id="KW-0732">Signal</keyword>
<comment type="caution">
    <text evidence="2">The sequence shown here is derived from an EMBL/GenBank/DDBJ whole genome shotgun (WGS) entry which is preliminary data.</text>
</comment>
<proteinExistence type="predicted"/>
<evidence type="ECO:0000313" key="2">
    <source>
        <dbReference type="EMBL" id="PAA69392.1"/>
    </source>
</evidence>
<feature type="signal peptide" evidence="1">
    <location>
        <begin position="1"/>
        <end position="31"/>
    </location>
</feature>
<protein>
    <submittedName>
        <fullName evidence="2">Uncharacterized protein</fullName>
    </submittedName>
</protein>
<keyword evidence="3" id="KW-1185">Reference proteome</keyword>
<name>A0A267F8P9_9PLAT</name>
<sequence length="177" mass="19532">AKVIKSSNSKSANPAMRVLLLLSAAALAASAAPGTQMDTWVELQCLDIQEKDLSRHRGKSPDWLLLLPVVRGLTCRARGHVTFEEPGPELAWMEFDIASPGCIELFYCSDEFVRVSLRDAGNRTFAGLSTAWDTKISDCDGPGVAPHGRKNCFWIGDRWVLHMAYMLRSAALLPWTD</sequence>
<dbReference type="AlphaFoldDB" id="A0A267F8P9"/>